<dbReference type="KEGG" id="drg:H9K76_00095"/>
<organism evidence="3 4">
    <name type="scientific">Diaphorobacter ruginosibacter</name>
    <dbReference type="NCBI Taxonomy" id="1715720"/>
    <lineage>
        <taxon>Bacteria</taxon>
        <taxon>Pseudomonadati</taxon>
        <taxon>Pseudomonadota</taxon>
        <taxon>Betaproteobacteria</taxon>
        <taxon>Burkholderiales</taxon>
        <taxon>Comamonadaceae</taxon>
        <taxon>Diaphorobacter</taxon>
    </lineage>
</organism>
<dbReference type="InterPro" id="IPR008900">
    <property type="entry name" value="Zot_N"/>
</dbReference>
<evidence type="ECO:0000313" key="4">
    <source>
        <dbReference type="Proteomes" id="UP000515811"/>
    </source>
</evidence>
<dbReference type="RefSeq" id="WP_187596522.1">
    <property type="nucleotide sequence ID" value="NZ_CP060714.1"/>
</dbReference>
<sequence length="296" mass="34126">MTDYAFVGKKGTGKSKHAVLRMRETYFKRKRAVATNLDIDLKAMFGPRSKVTYVRVPDKPTEFDLLAAGHGNPDSYDEDKNGAMVLDELGTWFNARTFNDKGRAGTLDFLAHARKHGWDCYYIMQDVSQVDKQLRDSFIEQTVRHVRYDKVRIPFVGTLIGMLLGDRFGYLPRFHQAVFRIGTNPQDLVSDRLWFKGQDIEPCYDTRQVFRLDYPYGTHSVLSPWHVEGRFLAGDEVPWWRKLLAILFKAKPQHVKPLAPLVPDLQLARVVKLARALPPDQSLQLVARYQRMRLSA</sequence>
<dbReference type="InterPro" id="IPR027417">
    <property type="entry name" value="P-loop_NTPase"/>
</dbReference>
<name>A0A7G9RP24_9BURK</name>
<dbReference type="AlphaFoldDB" id="A0A7G9RP24"/>
<protein>
    <recommendedName>
        <fullName evidence="1">Zona occludens toxin N-terminal domain-containing protein</fullName>
    </recommendedName>
</protein>
<evidence type="ECO:0000259" key="1">
    <source>
        <dbReference type="Pfam" id="PF05707"/>
    </source>
</evidence>
<gene>
    <name evidence="3" type="ORF">H9K76_00095</name>
    <name evidence="2" type="ORF">H9K76_17075</name>
</gene>
<dbReference type="EMBL" id="CP060714">
    <property type="protein sequence ID" value="QNN56253.1"/>
    <property type="molecule type" value="Genomic_DNA"/>
</dbReference>
<dbReference type="EMBL" id="CP060714">
    <property type="protein sequence ID" value="QNN57349.1"/>
    <property type="molecule type" value="Genomic_DNA"/>
</dbReference>
<feature type="domain" description="Zona occludens toxin N-terminal" evidence="1">
    <location>
        <begin position="6"/>
        <end position="153"/>
    </location>
</feature>
<evidence type="ECO:0000313" key="2">
    <source>
        <dbReference type="EMBL" id="QNN56253.1"/>
    </source>
</evidence>
<dbReference type="Gene3D" id="3.40.50.300">
    <property type="entry name" value="P-loop containing nucleotide triphosphate hydrolases"/>
    <property type="match status" value="1"/>
</dbReference>
<reference evidence="3 4" key="1">
    <citation type="submission" date="2020-08" db="EMBL/GenBank/DDBJ databases">
        <title>Genome sequence of Diaphorobacter ruginosibacter DSM 27467T.</title>
        <authorList>
            <person name="Hyun D.-W."/>
            <person name="Bae J.-W."/>
        </authorList>
    </citation>
    <scope>NUCLEOTIDE SEQUENCE [LARGE SCALE GENOMIC DNA]</scope>
    <source>
        <strain evidence="3 4">DSM 27467</strain>
    </source>
</reference>
<evidence type="ECO:0000313" key="3">
    <source>
        <dbReference type="EMBL" id="QNN57349.1"/>
    </source>
</evidence>
<keyword evidence="4" id="KW-1185">Reference proteome</keyword>
<dbReference type="Proteomes" id="UP000515811">
    <property type="component" value="Chromosome"/>
</dbReference>
<accession>A0A7G9RP24</accession>
<proteinExistence type="predicted"/>
<dbReference type="KEGG" id="drg:H9K76_17075"/>
<dbReference type="Pfam" id="PF05707">
    <property type="entry name" value="Zot"/>
    <property type="match status" value="1"/>
</dbReference>